<keyword evidence="4" id="KW-1185">Reference proteome</keyword>
<accession>A0ABN2RLT9</accession>
<keyword evidence="1" id="KW-1133">Transmembrane helix</keyword>
<comment type="caution">
    <text evidence="3">The sequence shown here is derived from an EMBL/GenBank/DDBJ whole genome shotgun (WGS) entry which is preliminary data.</text>
</comment>
<dbReference type="RefSeq" id="WP_344047071.1">
    <property type="nucleotide sequence ID" value="NZ_BAAAPB010000004.1"/>
</dbReference>
<reference evidence="3 4" key="1">
    <citation type="journal article" date="2019" name="Int. J. Syst. Evol. Microbiol.">
        <title>The Global Catalogue of Microorganisms (GCM) 10K type strain sequencing project: providing services to taxonomists for standard genome sequencing and annotation.</title>
        <authorList>
            <consortium name="The Broad Institute Genomics Platform"/>
            <consortium name="The Broad Institute Genome Sequencing Center for Infectious Disease"/>
            <person name="Wu L."/>
            <person name="Ma J."/>
        </authorList>
    </citation>
    <scope>NUCLEOTIDE SEQUENCE [LARGE SCALE GENOMIC DNA]</scope>
    <source>
        <strain evidence="3 4">JCM 15309</strain>
    </source>
</reference>
<protein>
    <submittedName>
        <fullName evidence="3">PH domain-containing protein</fullName>
    </submittedName>
</protein>
<proteinExistence type="predicted"/>
<sequence>MSLTPLALREPTHRVSQRAPSYWRVSAAAGAALVWLAAVALLVAAVAAPDGWWRPLLWIGVVVCAAAPVPWLTVAPRIRYDVHRWDVTDIAVHVRHGWLSRTDEIVPLSRVQTVDSAQGPIMRAFGLRTVTVQTASSAGTVAIACLDDAVAQQVVARLVAITAATPEDAT</sequence>
<gene>
    <name evidence="3" type="ORF">GCM10009798_35170</name>
</gene>
<keyword evidence="1" id="KW-0472">Membrane</keyword>
<evidence type="ECO:0000313" key="3">
    <source>
        <dbReference type="EMBL" id="GAA1971284.1"/>
    </source>
</evidence>
<dbReference type="Proteomes" id="UP001500571">
    <property type="component" value="Unassembled WGS sequence"/>
</dbReference>
<evidence type="ECO:0000256" key="1">
    <source>
        <dbReference type="SAM" id="Phobius"/>
    </source>
</evidence>
<feature type="transmembrane region" description="Helical" evidence="1">
    <location>
        <begin position="21"/>
        <end position="46"/>
    </location>
</feature>
<dbReference type="InterPro" id="IPR005182">
    <property type="entry name" value="YdbS-like_PH"/>
</dbReference>
<name>A0ABN2RLT9_9ACTN</name>
<dbReference type="PANTHER" id="PTHR34473">
    <property type="entry name" value="UPF0699 TRANSMEMBRANE PROTEIN YDBS"/>
    <property type="match status" value="1"/>
</dbReference>
<dbReference type="EMBL" id="BAAAPB010000004">
    <property type="protein sequence ID" value="GAA1971284.1"/>
    <property type="molecule type" value="Genomic_DNA"/>
</dbReference>
<dbReference type="Pfam" id="PF03703">
    <property type="entry name" value="bPH_2"/>
    <property type="match status" value="1"/>
</dbReference>
<keyword evidence="1" id="KW-0812">Transmembrane</keyword>
<feature type="transmembrane region" description="Helical" evidence="1">
    <location>
        <begin position="52"/>
        <end position="74"/>
    </location>
</feature>
<evidence type="ECO:0000313" key="4">
    <source>
        <dbReference type="Proteomes" id="UP001500571"/>
    </source>
</evidence>
<dbReference type="PANTHER" id="PTHR34473:SF3">
    <property type="entry name" value="TRANSMEMBRANE PROTEIN-RELATED"/>
    <property type="match status" value="1"/>
</dbReference>
<evidence type="ECO:0000259" key="2">
    <source>
        <dbReference type="Pfam" id="PF03703"/>
    </source>
</evidence>
<organism evidence="3 4">
    <name type="scientific">Nocardioides panacihumi</name>
    <dbReference type="NCBI Taxonomy" id="400774"/>
    <lineage>
        <taxon>Bacteria</taxon>
        <taxon>Bacillati</taxon>
        <taxon>Actinomycetota</taxon>
        <taxon>Actinomycetes</taxon>
        <taxon>Propionibacteriales</taxon>
        <taxon>Nocardioidaceae</taxon>
        <taxon>Nocardioides</taxon>
    </lineage>
</organism>
<feature type="domain" description="YdbS-like PH" evidence="2">
    <location>
        <begin position="83"/>
        <end position="149"/>
    </location>
</feature>